<evidence type="ECO:0000313" key="2">
    <source>
        <dbReference type="Proteomes" id="UP000000641"/>
    </source>
</evidence>
<dbReference type="InterPro" id="IPR016155">
    <property type="entry name" value="Mopterin_synth/thiamin_S_b"/>
</dbReference>
<dbReference type="HOGENOM" id="CLU_114601_9_4_2"/>
<organism evidence="1 2">
    <name type="scientific">Thermofilum pendens (strain DSM 2475 / Hrk 5)</name>
    <dbReference type="NCBI Taxonomy" id="368408"/>
    <lineage>
        <taxon>Archaea</taxon>
        <taxon>Thermoproteota</taxon>
        <taxon>Thermoprotei</taxon>
        <taxon>Thermofilales</taxon>
        <taxon>Thermofilaceae</taxon>
        <taxon>Thermofilum</taxon>
    </lineage>
</organism>
<dbReference type="InterPro" id="IPR053833">
    <property type="entry name" value="SAMP2"/>
</dbReference>
<protein>
    <submittedName>
        <fullName evidence="1">ThiamineS protein</fullName>
    </submittedName>
</protein>
<keyword evidence="2" id="KW-1185">Reference proteome</keyword>
<dbReference type="EMBL" id="CP000505">
    <property type="protein sequence ID" value="ABL78325.1"/>
    <property type="molecule type" value="Genomic_DNA"/>
</dbReference>
<dbReference type="GeneID" id="4600820"/>
<gene>
    <name evidence="1" type="ordered locus">Tpen_0924</name>
</gene>
<dbReference type="eggNOG" id="arCOG00535">
    <property type="taxonomic scope" value="Archaea"/>
</dbReference>
<proteinExistence type="predicted"/>
<dbReference type="InterPro" id="IPR012675">
    <property type="entry name" value="Beta-grasp_dom_sf"/>
</dbReference>
<evidence type="ECO:0000313" key="1">
    <source>
        <dbReference type="EMBL" id="ABL78325.1"/>
    </source>
</evidence>
<dbReference type="KEGG" id="tpe:Tpen_0924"/>
<dbReference type="AlphaFoldDB" id="A1RYP5"/>
<dbReference type="OrthoDB" id="381446at2157"/>
<dbReference type="SUPFAM" id="SSF54285">
    <property type="entry name" value="MoaD/ThiS"/>
    <property type="match status" value="1"/>
</dbReference>
<dbReference type="EnsemblBacteria" id="ABL78325">
    <property type="protein sequence ID" value="ABL78325"/>
    <property type="gene ID" value="Tpen_0924"/>
</dbReference>
<accession>A1RYP5</accession>
<dbReference type="RefSeq" id="WP_011752590.1">
    <property type="nucleotide sequence ID" value="NC_008698.1"/>
</dbReference>
<dbReference type="Proteomes" id="UP000000641">
    <property type="component" value="Chromosome"/>
</dbReference>
<dbReference type="Gene3D" id="3.10.20.30">
    <property type="match status" value="1"/>
</dbReference>
<reference evidence="2" key="1">
    <citation type="journal article" date="2008" name="J. Bacteriol.">
        <title>Genome sequence of Thermofilum pendens reveals an exceptional loss of biosynthetic pathways without genome reduction.</title>
        <authorList>
            <person name="Anderson I."/>
            <person name="Rodriguez J."/>
            <person name="Susanti D."/>
            <person name="Porat I."/>
            <person name="Reich C."/>
            <person name="Ulrich L.E."/>
            <person name="Elkins J.G."/>
            <person name="Mavromatis K."/>
            <person name="Lykidis A."/>
            <person name="Kim E."/>
            <person name="Thompson L.S."/>
            <person name="Nolan M."/>
            <person name="Land M."/>
            <person name="Copeland A."/>
            <person name="Lapidus A."/>
            <person name="Lucas S."/>
            <person name="Detter C."/>
            <person name="Zhulin I.B."/>
            <person name="Olsen G.J."/>
            <person name="Whitman W."/>
            <person name="Mukhopadhyay B."/>
            <person name="Bristow J."/>
            <person name="Kyrpides N."/>
        </authorList>
    </citation>
    <scope>NUCLEOTIDE SEQUENCE [LARGE SCALE GENOMIC DNA]</scope>
    <source>
        <strain evidence="2">DSM 2475 / Hrk 5</strain>
    </source>
</reference>
<dbReference type="Pfam" id="PF21965">
    <property type="entry name" value="SAMP2"/>
    <property type="match status" value="1"/>
</dbReference>
<sequence length="73" mass="7849">MGVEEYVSVEVDVFGREVRKVEVPRGSTLRDLVTTLGLRVSEVVVTVDGEVVAEDEPVKPGTRVKLHSVVSGG</sequence>
<name>A1RYP5_THEPD</name>
<dbReference type="STRING" id="368408.Tpen_0924"/>